<dbReference type="PANTHER" id="PTHR30269:SF38">
    <property type="entry name" value="SULFITE EXPORTER TAUE_SAFE"/>
    <property type="match status" value="1"/>
</dbReference>
<keyword evidence="7 8" id="KW-0472">Membrane</keyword>
<keyword evidence="10" id="KW-1185">Reference proteome</keyword>
<comment type="subcellular location">
    <subcellularLocation>
        <location evidence="1 8">Cell membrane</location>
        <topology evidence="1 8">Multi-pass membrane protein</topology>
    </subcellularLocation>
</comment>
<gene>
    <name evidence="9" type="ORF">LX69_00805</name>
</gene>
<proteinExistence type="inferred from homology"/>
<evidence type="ECO:0000256" key="1">
    <source>
        <dbReference type="ARBA" id="ARBA00004651"/>
    </source>
</evidence>
<dbReference type="InterPro" id="IPR002781">
    <property type="entry name" value="TM_pro_TauE-like"/>
</dbReference>
<feature type="transmembrane region" description="Helical" evidence="8">
    <location>
        <begin position="33"/>
        <end position="55"/>
    </location>
</feature>
<feature type="transmembrane region" description="Helical" evidence="8">
    <location>
        <begin position="176"/>
        <end position="196"/>
    </location>
</feature>
<protein>
    <recommendedName>
        <fullName evidence="8">Probable membrane transporter protein</fullName>
    </recommendedName>
</protein>
<evidence type="ECO:0000256" key="5">
    <source>
        <dbReference type="ARBA" id="ARBA00022692"/>
    </source>
</evidence>
<comment type="caution">
    <text evidence="9">The sequence shown here is derived from an EMBL/GenBank/DDBJ whole genome shotgun (WGS) entry which is preliminary data.</text>
</comment>
<evidence type="ECO:0000256" key="7">
    <source>
        <dbReference type="ARBA" id="ARBA00023136"/>
    </source>
</evidence>
<dbReference type="PANTHER" id="PTHR30269">
    <property type="entry name" value="TRANSMEMBRANE PROTEIN YFCA"/>
    <property type="match status" value="1"/>
</dbReference>
<organism evidence="9 10">
    <name type="scientific">Breznakibacter xylanolyticus</name>
    <dbReference type="NCBI Taxonomy" id="990"/>
    <lineage>
        <taxon>Bacteria</taxon>
        <taxon>Pseudomonadati</taxon>
        <taxon>Bacteroidota</taxon>
        <taxon>Bacteroidia</taxon>
        <taxon>Marinilabiliales</taxon>
        <taxon>Marinilabiliaceae</taxon>
        <taxon>Breznakibacter</taxon>
    </lineage>
</organism>
<dbReference type="RefSeq" id="WP_111444524.1">
    <property type="nucleotide sequence ID" value="NZ_QKZK01000004.1"/>
</dbReference>
<keyword evidence="4 8" id="KW-1003">Cell membrane</keyword>
<dbReference type="OrthoDB" id="8480055at2"/>
<evidence type="ECO:0000313" key="9">
    <source>
        <dbReference type="EMBL" id="PZX19536.1"/>
    </source>
</evidence>
<reference evidence="9 10" key="1">
    <citation type="submission" date="2018-06" db="EMBL/GenBank/DDBJ databases">
        <title>Genomic Encyclopedia of Archaeal and Bacterial Type Strains, Phase II (KMG-II): from individual species to whole genera.</title>
        <authorList>
            <person name="Goeker M."/>
        </authorList>
    </citation>
    <scope>NUCLEOTIDE SEQUENCE [LARGE SCALE GENOMIC DNA]</scope>
    <source>
        <strain evidence="9 10">DSM 6779</strain>
    </source>
</reference>
<keyword evidence="5 8" id="KW-0812">Transmembrane</keyword>
<feature type="transmembrane region" description="Helical" evidence="8">
    <location>
        <begin position="141"/>
        <end position="161"/>
    </location>
</feature>
<keyword evidence="6 8" id="KW-1133">Transmembrane helix</keyword>
<dbReference type="Proteomes" id="UP000249239">
    <property type="component" value="Unassembled WGS sequence"/>
</dbReference>
<accession>A0A2W7P279</accession>
<dbReference type="InterPro" id="IPR052017">
    <property type="entry name" value="TSUP"/>
</dbReference>
<evidence type="ECO:0000313" key="10">
    <source>
        <dbReference type="Proteomes" id="UP000249239"/>
    </source>
</evidence>
<dbReference type="EMBL" id="QKZK01000004">
    <property type="protein sequence ID" value="PZX19536.1"/>
    <property type="molecule type" value="Genomic_DNA"/>
</dbReference>
<feature type="transmembrane region" description="Helical" evidence="8">
    <location>
        <begin position="108"/>
        <end position="129"/>
    </location>
</feature>
<evidence type="ECO:0000256" key="2">
    <source>
        <dbReference type="ARBA" id="ARBA00009142"/>
    </source>
</evidence>
<comment type="similarity">
    <text evidence="2 8">Belongs to the 4-toluene sulfonate uptake permease (TSUP) (TC 2.A.102) family.</text>
</comment>
<dbReference type="GO" id="GO:0005886">
    <property type="term" value="C:plasma membrane"/>
    <property type="evidence" value="ECO:0007669"/>
    <property type="project" value="UniProtKB-SubCell"/>
</dbReference>
<feature type="transmembrane region" description="Helical" evidence="8">
    <location>
        <begin position="67"/>
        <end position="88"/>
    </location>
</feature>
<evidence type="ECO:0000256" key="4">
    <source>
        <dbReference type="ARBA" id="ARBA00022475"/>
    </source>
</evidence>
<evidence type="ECO:0000256" key="6">
    <source>
        <dbReference type="ARBA" id="ARBA00022989"/>
    </source>
</evidence>
<sequence>MDIIIISLAAFLTAILTFFSGFGLGTILAPVFAIFFPIDVAIALTGVVHFTNNLFKIALVGKHMNKGVLLRFGAPAILAAFVGAWVLMQITEMPTLFSYSMGSRLFEVTPVKLIVALILIVFSVLEILPAVQKVQFGRDKLMIGGALSGFFGGLTGLQGAIRSAFLLKSGLSKEAYIATGVVIACLVDFTRLSVYASRFSQANLLENVPLLVSATLSAIVGAYVGSKLLKKVTLRVIQLMVAVMLIAISLALGAGLI</sequence>
<evidence type="ECO:0000256" key="3">
    <source>
        <dbReference type="ARBA" id="ARBA00022448"/>
    </source>
</evidence>
<feature type="transmembrane region" description="Helical" evidence="8">
    <location>
        <begin position="208"/>
        <end position="224"/>
    </location>
</feature>
<evidence type="ECO:0000256" key="8">
    <source>
        <dbReference type="RuleBase" id="RU363041"/>
    </source>
</evidence>
<dbReference type="AlphaFoldDB" id="A0A2W7P279"/>
<name>A0A2W7P279_9BACT</name>
<feature type="transmembrane region" description="Helical" evidence="8">
    <location>
        <begin position="236"/>
        <end position="256"/>
    </location>
</feature>
<dbReference type="Pfam" id="PF01925">
    <property type="entry name" value="TauE"/>
    <property type="match status" value="1"/>
</dbReference>
<keyword evidence="3" id="KW-0813">Transport</keyword>